<dbReference type="RefSeq" id="XP_062688220.1">
    <property type="nucleotide sequence ID" value="XM_062835594.1"/>
</dbReference>
<proteinExistence type="predicted"/>
<dbReference type="AlphaFoldDB" id="A0AAJ0HYM7"/>
<accession>A0AAJ0HYM7</accession>
<organism evidence="1 2">
    <name type="scientific">Neurospora hispaniola</name>
    <dbReference type="NCBI Taxonomy" id="588809"/>
    <lineage>
        <taxon>Eukaryota</taxon>
        <taxon>Fungi</taxon>
        <taxon>Dikarya</taxon>
        <taxon>Ascomycota</taxon>
        <taxon>Pezizomycotina</taxon>
        <taxon>Sordariomycetes</taxon>
        <taxon>Sordariomycetidae</taxon>
        <taxon>Sordariales</taxon>
        <taxon>Sordariaceae</taxon>
        <taxon>Neurospora</taxon>
    </lineage>
</organism>
<dbReference type="EMBL" id="JAULSX010000010">
    <property type="protein sequence ID" value="KAK3485316.1"/>
    <property type="molecule type" value="Genomic_DNA"/>
</dbReference>
<evidence type="ECO:0000313" key="2">
    <source>
        <dbReference type="Proteomes" id="UP001285908"/>
    </source>
</evidence>
<sequence>RTSGGGLWAEALDSDTDSLCSDSADGRSHALNDDLDFTEEADFERLLETRAIDLEGGNIIRRRIAYKRLENELVTLTFPTDPVGLPYGQYLEQPKQIGGCLYLLGQSRLAEIDIKNFDATDPKRWATSHAIRTLERFLENFP</sequence>
<name>A0AAJ0HYM7_9PEZI</name>
<comment type="caution">
    <text evidence="1">The sequence shown here is derived from an EMBL/GenBank/DDBJ whole genome shotgun (WGS) entry which is preliminary data.</text>
</comment>
<gene>
    <name evidence="1" type="ORF">B0T23DRAFT_327137</name>
</gene>
<reference evidence="1 2" key="1">
    <citation type="journal article" date="2023" name="Mol. Phylogenet. Evol.">
        <title>Genome-scale phylogeny and comparative genomics of the fungal order Sordariales.</title>
        <authorList>
            <person name="Hensen N."/>
            <person name="Bonometti L."/>
            <person name="Westerberg I."/>
            <person name="Brannstrom I.O."/>
            <person name="Guillou S."/>
            <person name="Cros-Aarteil S."/>
            <person name="Calhoun S."/>
            <person name="Haridas S."/>
            <person name="Kuo A."/>
            <person name="Mondo S."/>
            <person name="Pangilinan J."/>
            <person name="Riley R."/>
            <person name="LaButti K."/>
            <person name="Andreopoulos B."/>
            <person name="Lipzen A."/>
            <person name="Chen C."/>
            <person name="Yan M."/>
            <person name="Daum C."/>
            <person name="Ng V."/>
            <person name="Clum A."/>
            <person name="Steindorff A."/>
            <person name="Ohm R.A."/>
            <person name="Martin F."/>
            <person name="Silar P."/>
            <person name="Natvig D.O."/>
            <person name="Lalanne C."/>
            <person name="Gautier V."/>
            <person name="Ament-Velasquez S.L."/>
            <person name="Kruys A."/>
            <person name="Hutchinson M.I."/>
            <person name="Powell A.J."/>
            <person name="Barry K."/>
            <person name="Miller A.N."/>
            <person name="Grigoriev I.V."/>
            <person name="Debuchy R."/>
            <person name="Gladieux P."/>
            <person name="Hiltunen Thoren M."/>
            <person name="Johannesson H."/>
        </authorList>
    </citation>
    <scope>NUCLEOTIDE SEQUENCE [LARGE SCALE GENOMIC DNA]</scope>
    <source>
        <strain evidence="1 2">FGSC 10403</strain>
    </source>
</reference>
<dbReference type="Proteomes" id="UP001285908">
    <property type="component" value="Unassembled WGS sequence"/>
</dbReference>
<protein>
    <submittedName>
        <fullName evidence="1">Uncharacterized protein</fullName>
    </submittedName>
</protein>
<keyword evidence="2" id="KW-1185">Reference proteome</keyword>
<evidence type="ECO:0000313" key="1">
    <source>
        <dbReference type="EMBL" id="KAK3485316.1"/>
    </source>
</evidence>
<feature type="non-terminal residue" evidence="1">
    <location>
        <position position="1"/>
    </location>
</feature>
<dbReference type="GeneID" id="87873216"/>